<reference evidence="2" key="2">
    <citation type="submission" date="2010-03" db="EMBL/GenBank/DDBJ databases">
        <authorList>
            <person name="Pajon A."/>
        </authorList>
    </citation>
    <scope>NUCLEOTIDE SEQUENCE</scope>
    <source>
        <strain evidence="2">Type strain: 18P13</strain>
    </source>
</reference>
<feature type="domain" description="Treble clef zinc finger" evidence="1">
    <location>
        <begin position="220"/>
        <end position="274"/>
    </location>
</feature>
<name>D4LD06_RUMC1</name>
<feature type="domain" description="Treble clef zinc finger" evidence="1">
    <location>
        <begin position="290"/>
        <end position="343"/>
    </location>
</feature>
<dbReference type="AlphaFoldDB" id="D4LD06"/>
<organism evidence="2 3">
    <name type="scientific">Ruminococcus champanellensis (strain DSM 18848 / JCM 17042 / KCTC 15320 / 18P13)</name>
    <dbReference type="NCBI Taxonomy" id="213810"/>
    <lineage>
        <taxon>Bacteria</taxon>
        <taxon>Bacillati</taxon>
        <taxon>Bacillota</taxon>
        <taxon>Clostridia</taxon>
        <taxon>Eubacteriales</taxon>
        <taxon>Oscillospiraceae</taxon>
        <taxon>Ruminococcus</taxon>
    </lineage>
</organism>
<protein>
    <recommendedName>
        <fullName evidence="1">Treble clef zinc finger domain-containing protein</fullName>
    </recommendedName>
</protein>
<dbReference type="STRING" id="213810.RUM_13880"/>
<evidence type="ECO:0000259" key="1">
    <source>
        <dbReference type="Pfam" id="PF14311"/>
    </source>
</evidence>
<dbReference type="PATRIC" id="fig|213810.4.peg.1284"/>
<feature type="domain" description="Treble clef zinc finger" evidence="1">
    <location>
        <begin position="12"/>
        <end position="64"/>
    </location>
</feature>
<evidence type="ECO:0000313" key="3">
    <source>
        <dbReference type="Proteomes" id="UP000007054"/>
    </source>
</evidence>
<gene>
    <name evidence="2" type="ordered locus">RUM_13880</name>
</gene>
<dbReference type="GeneID" id="83156120"/>
<evidence type="ECO:0000313" key="2">
    <source>
        <dbReference type="EMBL" id="CBL17501.1"/>
    </source>
</evidence>
<feature type="domain" description="Treble clef zinc finger" evidence="1">
    <location>
        <begin position="151"/>
        <end position="203"/>
    </location>
</feature>
<dbReference type="HOGENOM" id="CLU_045823_0_0_9"/>
<dbReference type="Pfam" id="PF14311">
    <property type="entry name" value="DUF4379"/>
    <property type="match status" value="5"/>
</dbReference>
<dbReference type="KEGG" id="rch:RUM_13880"/>
<dbReference type="EMBL" id="FP929052">
    <property type="protein sequence ID" value="CBL17501.1"/>
    <property type="molecule type" value="Genomic_DNA"/>
</dbReference>
<dbReference type="Proteomes" id="UP000007054">
    <property type="component" value="Chromosome"/>
</dbReference>
<accession>D4LD06</accession>
<dbReference type="OrthoDB" id="583824at2"/>
<dbReference type="PANTHER" id="PTHR37317:SF1">
    <property type="entry name" value="ZINC-RIBBON DOMAIN-CONTAINING PROTEIN-RELATED"/>
    <property type="match status" value="1"/>
</dbReference>
<dbReference type="InterPro" id="IPR025487">
    <property type="entry name" value="DUF4379"/>
</dbReference>
<dbReference type="BioCyc" id="RCHA213810:RUM_RS06755-MONOMER"/>
<dbReference type="RefSeq" id="WP_015558408.1">
    <property type="nucleotide sequence ID" value="NC_021039.1"/>
</dbReference>
<dbReference type="PANTHER" id="PTHR37317">
    <property type="entry name" value="BLR8090 PROTEIN"/>
    <property type="match status" value="1"/>
</dbReference>
<reference evidence="2" key="1">
    <citation type="submission" date="2010-03" db="EMBL/GenBank/DDBJ databases">
        <title>The genome sequence of Ruminococcus sp. 18P13.</title>
        <authorList>
            <consortium name="metaHIT consortium -- http://www.metahit.eu/"/>
            <person name="Pajon A."/>
            <person name="Turner K."/>
            <person name="Parkhill J."/>
            <person name="Bernalier A."/>
        </authorList>
    </citation>
    <scope>NUCLEOTIDE SEQUENCE [LARGE SCALE GENOMIC DNA]</scope>
    <source>
        <strain evidence="2">Type strain: 18P13</strain>
    </source>
</reference>
<proteinExistence type="predicted"/>
<keyword evidence="3" id="KW-1185">Reference proteome</keyword>
<feature type="domain" description="Treble clef zinc finger" evidence="1">
    <location>
        <begin position="81"/>
        <end position="134"/>
    </location>
</feature>
<sequence>MENSLSRMRPHLVSEWSEKNFPLTPDTVTFGSNKTVWWKGACGHEWQTSIKARSAGEQCPICSGARVLRGYNDFESKFPELAKEWSPKNEPLRPSMITAATHRKVIWRCKLGHEWTASVKSRTVNGTGCPYCSHNFVLPGFNDLASRFPEIAKEWSERNLPLTPDQVTAFKNIKVWWKCHLGHEWNTLISTRAGGSQCPYCSGIKLLKGFNDLKTKYPSLAAEWSEKNLPLTPDAVNEKSTKNVWWKCRTCGYEWKAVVKARVKGGMCPVCAERAVLQGYNDLGTTDPHLLSEWDYEKNSKWTPSNVSRNSMKVVWWKCGAGHSYRAKITDRTIEQKGCPQCEAEFQQALPQMLIMMYGAQNGITVKSNSDSELGMRLVAYLPELHCAVDIAGATVTEKREQSVKAHICQSNRLGYYLIKRTADASQMAAEIKTLFIRNHIYLHTDSEKDVQVLRERFLEWKYRNACKLNGKY</sequence>